<dbReference type="InterPro" id="IPR015854">
    <property type="entry name" value="ABC_transpr_LolD-like"/>
</dbReference>
<dbReference type="SMART" id="SM00382">
    <property type="entry name" value="AAA"/>
    <property type="match status" value="1"/>
</dbReference>
<evidence type="ECO:0000313" key="7">
    <source>
        <dbReference type="Proteomes" id="UP001317963"/>
    </source>
</evidence>
<dbReference type="Gene3D" id="3.40.50.300">
    <property type="entry name" value="P-loop containing nucleotide triphosphate hydrolases"/>
    <property type="match status" value="1"/>
</dbReference>
<dbReference type="InterPro" id="IPR003593">
    <property type="entry name" value="AAA+_ATPase"/>
</dbReference>
<dbReference type="PANTHER" id="PTHR24220:SF689">
    <property type="entry name" value="LIPOPROTEIN-RELEASING SYSTEM ATP-BINDING PROTEIN LOLD"/>
    <property type="match status" value="1"/>
</dbReference>
<dbReference type="InterPro" id="IPR017911">
    <property type="entry name" value="MacB-like_ATP-bd"/>
</dbReference>
<dbReference type="SUPFAM" id="SSF52540">
    <property type="entry name" value="P-loop containing nucleoside triphosphate hydrolases"/>
    <property type="match status" value="1"/>
</dbReference>
<dbReference type="PROSITE" id="PS00211">
    <property type="entry name" value="ABC_TRANSPORTER_1"/>
    <property type="match status" value="1"/>
</dbReference>
<dbReference type="PANTHER" id="PTHR24220">
    <property type="entry name" value="IMPORT ATP-BINDING PROTEIN"/>
    <property type="match status" value="1"/>
</dbReference>
<keyword evidence="3" id="KW-0547">Nucleotide-binding</keyword>
<dbReference type="Proteomes" id="UP001317963">
    <property type="component" value="Chromosome"/>
</dbReference>
<sequence>MSVKLSAQHVRKVYGTHEGAVEVLNELSLDLYAGEKVAIVGGSGAGKSTLLNILGGLDNPTSGKVLLEQADLWALNELERSQWRNRHLGFVFQFHHLMPEFSALEAVAMPARIGGKSKQVAVDSAKRLLEELGLADRMNHRPAQLSGGERQRVAIARALINRPTCVLMDEPTGNLDPATAEQVLALIHDLTFTDTAFVIVTHDPRIAEQMDKRYRLQDGQLCPE</sequence>
<evidence type="ECO:0000259" key="5">
    <source>
        <dbReference type="PROSITE" id="PS50893"/>
    </source>
</evidence>
<dbReference type="InterPro" id="IPR003439">
    <property type="entry name" value="ABC_transporter-like_ATP-bd"/>
</dbReference>
<gene>
    <name evidence="6" type="ORF">E0F26_08660</name>
</gene>
<protein>
    <submittedName>
        <fullName evidence="6">ABC transporter ATP-binding protein</fullName>
    </submittedName>
</protein>
<dbReference type="InterPro" id="IPR017871">
    <property type="entry name" value="ABC_transporter-like_CS"/>
</dbReference>
<dbReference type="EMBL" id="CP036501">
    <property type="protein sequence ID" value="UZP74803.1"/>
    <property type="molecule type" value="Genomic_DNA"/>
</dbReference>
<keyword evidence="7" id="KW-1185">Reference proteome</keyword>
<keyword evidence="4 6" id="KW-0067">ATP-binding</keyword>
<comment type="similarity">
    <text evidence="1">Belongs to the ABC transporter superfamily.</text>
</comment>
<keyword evidence="2" id="KW-0813">Transport</keyword>
<evidence type="ECO:0000256" key="3">
    <source>
        <dbReference type="ARBA" id="ARBA00022741"/>
    </source>
</evidence>
<feature type="domain" description="ABC transporter" evidence="5">
    <location>
        <begin position="5"/>
        <end position="224"/>
    </location>
</feature>
<name>A0ABY6Q8S3_9GAMM</name>
<evidence type="ECO:0000256" key="1">
    <source>
        <dbReference type="ARBA" id="ARBA00005417"/>
    </source>
</evidence>
<proteinExistence type="inferred from homology"/>
<evidence type="ECO:0000256" key="4">
    <source>
        <dbReference type="ARBA" id="ARBA00022840"/>
    </source>
</evidence>
<organism evidence="6 7">
    <name type="scientific">Candidatus Paraluminiphilus aquimaris</name>
    <dbReference type="NCBI Taxonomy" id="2518994"/>
    <lineage>
        <taxon>Bacteria</taxon>
        <taxon>Pseudomonadati</taxon>
        <taxon>Pseudomonadota</taxon>
        <taxon>Gammaproteobacteria</taxon>
        <taxon>Cellvibrionales</taxon>
        <taxon>Halieaceae</taxon>
        <taxon>Candidatus Paraluminiphilus</taxon>
    </lineage>
</organism>
<reference evidence="6 7" key="1">
    <citation type="submission" date="2019-02" db="EMBL/GenBank/DDBJ databases">
        <title>Halieaceae_genomes.</title>
        <authorList>
            <person name="Li S.-H."/>
        </authorList>
    </citation>
    <scope>NUCLEOTIDE SEQUENCE [LARGE SCALE GENOMIC DNA]</scope>
    <source>
        <strain evidence="6 7">JH123</strain>
    </source>
</reference>
<dbReference type="RefSeq" id="WP_279241263.1">
    <property type="nucleotide sequence ID" value="NZ_CP036501.1"/>
</dbReference>
<dbReference type="PROSITE" id="PS50893">
    <property type="entry name" value="ABC_TRANSPORTER_2"/>
    <property type="match status" value="1"/>
</dbReference>
<evidence type="ECO:0000256" key="2">
    <source>
        <dbReference type="ARBA" id="ARBA00022448"/>
    </source>
</evidence>
<accession>A0ABY6Q8S3</accession>
<dbReference type="InterPro" id="IPR027417">
    <property type="entry name" value="P-loop_NTPase"/>
</dbReference>
<dbReference type="GO" id="GO:0005524">
    <property type="term" value="F:ATP binding"/>
    <property type="evidence" value="ECO:0007669"/>
    <property type="project" value="UniProtKB-KW"/>
</dbReference>
<dbReference type="Pfam" id="PF00005">
    <property type="entry name" value="ABC_tran"/>
    <property type="match status" value="1"/>
</dbReference>
<evidence type="ECO:0000313" key="6">
    <source>
        <dbReference type="EMBL" id="UZP74803.1"/>
    </source>
</evidence>
<dbReference type="CDD" id="cd03255">
    <property type="entry name" value="ABC_MJ0796_LolCDE_FtsE"/>
    <property type="match status" value="1"/>
</dbReference>